<feature type="signal peptide" evidence="1">
    <location>
        <begin position="1"/>
        <end position="19"/>
    </location>
</feature>
<feature type="chain" id="PRO_5008099563" description="Lipoprotein" evidence="1">
    <location>
        <begin position="20"/>
        <end position="72"/>
    </location>
</feature>
<keyword evidence="3" id="KW-1185">Reference proteome</keyword>
<dbReference type="EMBL" id="LVXZ01000012">
    <property type="protein sequence ID" value="OAP93290.1"/>
    <property type="molecule type" value="Genomic_DNA"/>
</dbReference>
<sequence length="72" mass="7762">MLAKVCVVAVVLVALSGCATQMQMEKNQKTNEEIAILKSKMHRNEMAILAVNRKADALKSLVEGPGGINQQP</sequence>
<evidence type="ECO:0008006" key="4">
    <source>
        <dbReference type="Google" id="ProtNLM"/>
    </source>
</evidence>
<protein>
    <recommendedName>
        <fullName evidence="4">Lipoprotein</fullName>
    </recommendedName>
</protein>
<accession>A0A179BPR6</accession>
<dbReference type="AlphaFoldDB" id="A0A179BPR6"/>
<proteinExistence type="predicted"/>
<dbReference type="RefSeq" id="WP_064217791.1">
    <property type="nucleotide sequence ID" value="NZ_LVXZ01000012.1"/>
</dbReference>
<comment type="caution">
    <text evidence="2">The sequence shown here is derived from an EMBL/GenBank/DDBJ whole genome shotgun (WGS) entry which is preliminary data.</text>
</comment>
<evidence type="ECO:0000313" key="3">
    <source>
        <dbReference type="Proteomes" id="UP000078302"/>
    </source>
</evidence>
<reference evidence="2 3" key="1">
    <citation type="submission" date="2016-04" db="EMBL/GenBank/DDBJ databases">
        <title>Acidithiobacillus ferrooxidans genome sequencing and assembly.</title>
        <authorList>
            <person name="Zhou Z."/>
        </authorList>
    </citation>
    <scope>NUCLEOTIDE SEQUENCE [LARGE SCALE GENOMIC DNA]</scope>
    <source>
        <strain evidence="2 3">BY0502</strain>
    </source>
</reference>
<organism evidence="2 3">
    <name type="scientific">Acidithiobacillus ferrooxidans</name>
    <name type="common">Thiobacillus ferrooxidans</name>
    <dbReference type="NCBI Taxonomy" id="920"/>
    <lineage>
        <taxon>Bacteria</taxon>
        <taxon>Pseudomonadati</taxon>
        <taxon>Pseudomonadota</taxon>
        <taxon>Acidithiobacillia</taxon>
        <taxon>Acidithiobacillales</taxon>
        <taxon>Acidithiobacillaceae</taxon>
        <taxon>Acidithiobacillus</taxon>
    </lineage>
</organism>
<name>A0A179BPR6_ACIFR</name>
<dbReference type="Proteomes" id="UP000078302">
    <property type="component" value="Unassembled WGS sequence"/>
</dbReference>
<evidence type="ECO:0000313" key="2">
    <source>
        <dbReference type="EMBL" id="OAP93290.1"/>
    </source>
</evidence>
<dbReference type="PROSITE" id="PS51257">
    <property type="entry name" value="PROKAR_LIPOPROTEIN"/>
    <property type="match status" value="1"/>
</dbReference>
<keyword evidence="1" id="KW-0732">Signal</keyword>
<gene>
    <name evidence="2" type="ORF">A4H96_00690</name>
</gene>
<evidence type="ECO:0000256" key="1">
    <source>
        <dbReference type="SAM" id="SignalP"/>
    </source>
</evidence>